<sequence length="90" mass="10076">MGLLEIELAKLDYAERLQSAERTRHVRRRADTLPRTAGARTAGPTRAGLPKPRTAGTAGRTRRAKVDAPVFTVRIGGFRYRLWFTRTVAL</sequence>
<gene>
    <name evidence="2" type="ORF">N9A08_03410</name>
</gene>
<dbReference type="RefSeq" id="WP_263128332.1">
    <property type="nucleotide sequence ID" value="NZ_CP106856.1"/>
</dbReference>
<dbReference type="Proteomes" id="UP001063368">
    <property type="component" value="Chromosome"/>
</dbReference>
<evidence type="ECO:0008006" key="4">
    <source>
        <dbReference type="Google" id="ProtNLM"/>
    </source>
</evidence>
<feature type="compositionally biased region" description="Low complexity" evidence="1">
    <location>
        <begin position="34"/>
        <end position="59"/>
    </location>
</feature>
<keyword evidence="3" id="KW-1185">Reference proteome</keyword>
<dbReference type="EMBL" id="CP106856">
    <property type="protein sequence ID" value="UYB36739.1"/>
    <property type="molecule type" value="Genomic_DNA"/>
</dbReference>
<accession>A0ABY6FU37</accession>
<protein>
    <recommendedName>
        <fullName evidence="4">Transposase</fullName>
    </recommendedName>
</protein>
<reference evidence="2" key="1">
    <citation type="submission" date="2022-09" db="EMBL/GenBank/DDBJ databases">
        <authorList>
            <person name="Li D."/>
            <person name="Cheng J."/>
            <person name="Li Y."/>
        </authorList>
    </citation>
    <scope>NUCLEOTIDE SEQUENCE</scope>
    <source>
        <strain evidence="2">DL</strain>
    </source>
</reference>
<evidence type="ECO:0000313" key="2">
    <source>
        <dbReference type="EMBL" id="UYB36739.1"/>
    </source>
</evidence>
<organism evidence="2 3">
    <name type="scientific">Arthrobacter koreensis</name>
    <dbReference type="NCBI Taxonomy" id="199136"/>
    <lineage>
        <taxon>Bacteria</taxon>
        <taxon>Bacillati</taxon>
        <taxon>Actinomycetota</taxon>
        <taxon>Actinomycetes</taxon>
        <taxon>Micrococcales</taxon>
        <taxon>Micrococcaceae</taxon>
        <taxon>Arthrobacter</taxon>
    </lineage>
</organism>
<name>A0ABY6FU37_9MICC</name>
<feature type="region of interest" description="Disordered" evidence="1">
    <location>
        <begin position="23"/>
        <end position="63"/>
    </location>
</feature>
<evidence type="ECO:0000313" key="3">
    <source>
        <dbReference type="Proteomes" id="UP001063368"/>
    </source>
</evidence>
<proteinExistence type="predicted"/>
<evidence type="ECO:0000256" key="1">
    <source>
        <dbReference type="SAM" id="MobiDB-lite"/>
    </source>
</evidence>